<proteinExistence type="inferred from homology"/>
<evidence type="ECO:0000313" key="10">
    <source>
        <dbReference type="EMBL" id="MBE6512258.1"/>
    </source>
</evidence>
<dbReference type="InterPro" id="IPR013709">
    <property type="entry name" value="2-isopropylmalate_synth_dimer"/>
</dbReference>
<keyword evidence="5 7" id="KW-0808">Transferase</keyword>
<dbReference type="InterPro" id="IPR000891">
    <property type="entry name" value="PYR_CT"/>
</dbReference>
<dbReference type="InterPro" id="IPR054691">
    <property type="entry name" value="LeuA/HCS_post-cat"/>
</dbReference>
<evidence type="ECO:0000313" key="11">
    <source>
        <dbReference type="Proteomes" id="UP000732619"/>
    </source>
</evidence>
<dbReference type="InterPro" id="IPR036230">
    <property type="entry name" value="LeuA_allosteric_dom_sf"/>
</dbReference>
<dbReference type="Proteomes" id="UP000732619">
    <property type="component" value="Unassembled WGS sequence"/>
</dbReference>
<dbReference type="Gene3D" id="1.10.238.260">
    <property type="match status" value="1"/>
</dbReference>
<dbReference type="GO" id="GO:0003852">
    <property type="term" value="F:2-isopropylmalate synthase activity"/>
    <property type="evidence" value="ECO:0007669"/>
    <property type="project" value="InterPro"/>
</dbReference>
<keyword evidence="3 7" id="KW-0028">Amino-acid biosynthesis</keyword>
<dbReference type="FunFam" id="1.10.238.260:FF:000001">
    <property type="entry name" value="2-isopropylmalate synthase"/>
    <property type="match status" value="1"/>
</dbReference>
<dbReference type="Gene3D" id="3.20.20.70">
    <property type="entry name" value="Aldolase class I"/>
    <property type="match status" value="1"/>
</dbReference>
<accession>A0A8T3VV11</accession>
<dbReference type="NCBIfam" id="TIGR02090">
    <property type="entry name" value="LEU1_arch"/>
    <property type="match status" value="1"/>
</dbReference>
<comment type="subunit">
    <text evidence="2 7">Homodimer.</text>
</comment>
<sequence>MKIEVLDTTLRDGEQTPGISLNAVKKLRIATKLDEIGVNSIEAGSAITSEGEREAIKLITSQGFNAEIVSFSRTLVKDVDYCLECDVDAVNVVVPTSDLHLKYKLKKSQEEMLEDAVKVVEYAKDHGLAVELAAEDSTRTDVEYLMKIFRATIDAGADRICPCDTLGMLTPLKSFNFYRKFTDLGVPVSAHCHNDFGLAVANTLSAIDGGASRFHGTINGLGERAGNAAIEEVVVSLDTLYKYSDDDESKYTTDIKINQLYSTSKLVSRLSNAYLAPNKPIVGENAFAHESGIHADGVIKNSATYEPIMPELVGHRRKFIVGKHVGTKGLNNRLHELGIEVNSEQLNEIFLKVKDLGDKGKTVTDTDLEAIAEHVLNIEQEMKINLDEVTIVSGNKIRPTASIKMNIEDKEVIEADVGIGPVDAAINAVNKGIKNFADIKLEEYHVDAVTGGTDALIEVIVKLSSGDKIISARATEPDIINASVEAYIDGVNRLLENKQFSLDKKQGKKSKKN</sequence>
<evidence type="ECO:0000256" key="3">
    <source>
        <dbReference type="ARBA" id="ARBA00022605"/>
    </source>
</evidence>
<keyword evidence="10" id="KW-0012">Acyltransferase</keyword>
<dbReference type="EC" id="2.3.3.21" evidence="7"/>
<evidence type="ECO:0000256" key="1">
    <source>
        <dbReference type="ARBA" id="ARBA00006154"/>
    </source>
</evidence>
<dbReference type="Pfam" id="PF22617">
    <property type="entry name" value="HCS_D2"/>
    <property type="match status" value="1"/>
</dbReference>
<evidence type="ECO:0000256" key="8">
    <source>
        <dbReference type="RuleBase" id="RU003523"/>
    </source>
</evidence>
<dbReference type="GO" id="GO:0043714">
    <property type="term" value="F:(R)-citramalate synthase activity"/>
    <property type="evidence" value="ECO:0007669"/>
    <property type="project" value="UniProtKB-EC"/>
</dbReference>
<comment type="similarity">
    <text evidence="1 7 8">Belongs to the alpha-IPM synthase/homocitrate synthase family.</text>
</comment>
<dbReference type="FunFam" id="3.20.20.70:FF:000010">
    <property type="entry name" value="2-isopropylmalate synthase"/>
    <property type="match status" value="1"/>
</dbReference>
<dbReference type="NCBIfam" id="NF002085">
    <property type="entry name" value="PRK00915.1-2"/>
    <property type="match status" value="1"/>
</dbReference>
<evidence type="ECO:0000256" key="2">
    <source>
        <dbReference type="ARBA" id="ARBA00011738"/>
    </source>
</evidence>
<evidence type="ECO:0000256" key="4">
    <source>
        <dbReference type="ARBA" id="ARBA00022624"/>
    </source>
</evidence>
<protein>
    <recommendedName>
        <fullName evidence="7">Putative (R)-citramalate synthase CimA</fullName>
        <ecNumber evidence="7">2.3.3.21</ecNumber>
    </recommendedName>
</protein>
<dbReference type="InterPro" id="IPR024890">
    <property type="entry name" value="Citramalate_synthase_CimA"/>
</dbReference>
<dbReference type="HAMAP" id="MF_01028">
    <property type="entry name" value="CimA"/>
    <property type="match status" value="1"/>
</dbReference>
<organism evidence="10 11">
    <name type="scientific">Methanobrevibacter olleyae</name>
    <dbReference type="NCBI Taxonomy" id="294671"/>
    <lineage>
        <taxon>Archaea</taxon>
        <taxon>Methanobacteriati</taxon>
        <taxon>Methanobacteriota</taxon>
        <taxon>Methanomada group</taxon>
        <taxon>Methanobacteria</taxon>
        <taxon>Methanobacteriales</taxon>
        <taxon>Methanobacteriaceae</taxon>
        <taxon>Methanobrevibacter</taxon>
    </lineage>
</organism>
<evidence type="ECO:0000256" key="7">
    <source>
        <dbReference type="HAMAP-Rule" id="MF_01028"/>
    </source>
</evidence>
<dbReference type="Pfam" id="PF00682">
    <property type="entry name" value="HMGL-like"/>
    <property type="match status" value="1"/>
</dbReference>
<keyword evidence="6 7" id="KW-0100">Branched-chain amino acid biosynthesis</keyword>
<evidence type="ECO:0000256" key="6">
    <source>
        <dbReference type="ARBA" id="ARBA00023304"/>
    </source>
</evidence>
<dbReference type="SUPFAM" id="SSF110921">
    <property type="entry name" value="2-isopropylmalate synthase LeuA, allosteric (dimerisation) domain"/>
    <property type="match status" value="1"/>
</dbReference>
<dbReference type="GO" id="GO:0009097">
    <property type="term" value="P:isoleucine biosynthetic process"/>
    <property type="evidence" value="ECO:0007669"/>
    <property type="project" value="UniProtKB-UniRule"/>
</dbReference>
<dbReference type="InterPro" id="IPR011830">
    <property type="entry name" value="LEU1_arch"/>
</dbReference>
<comment type="function">
    <text evidence="7">Catalyzes the condensation of pyruvate and acetyl-coenzyme A to form (R)-citramalate.</text>
</comment>
<name>A0A8T3VV11_METOL</name>
<reference evidence="10" key="1">
    <citation type="submission" date="2019-04" db="EMBL/GenBank/DDBJ databases">
        <title>Evolution of Biomass-Degrading Anaerobic Consortia Revealed by Metagenomics.</title>
        <authorList>
            <person name="Peng X."/>
        </authorList>
    </citation>
    <scope>NUCLEOTIDE SEQUENCE</scope>
    <source>
        <strain evidence="10">SIG14</strain>
    </source>
</reference>
<dbReference type="Pfam" id="PF08502">
    <property type="entry name" value="LeuA_dimer"/>
    <property type="match status" value="1"/>
</dbReference>
<dbReference type="PANTHER" id="PTHR42880:SF2">
    <property type="entry name" value="(R)-CITRAMALATE SYNTHASE CIMA"/>
    <property type="match status" value="1"/>
</dbReference>
<keyword evidence="4 7" id="KW-0412">Isoleucine biosynthesis</keyword>
<comment type="catalytic activity">
    <reaction evidence="7">
        <text>pyruvate + acetyl-CoA + H2O = (3R)-citramalate + CoA + H(+)</text>
        <dbReference type="Rhea" id="RHEA:19045"/>
        <dbReference type="ChEBI" id="CHEBI:15361"/>
        <dbReference type="ChEBI" id="CHEBI:15377"/>
        <dbReference type="ChEBI" id="CHEBI:15378"/>
        <dbReference type="ChEBI" id="CHEBI:30934"/>
        <dbReference type="ChEBI" id="CHEBI:57287"/>
        <dbReference type="ChEBI" id="CHEBI:57288"/>
        <dbReference type="EC" id="2.3.3.21"/>
    </reaction>
</comment>
<feature type="domain" description="Pyruvate carboxyltransferase" evidence="9">
    <location>
        <begin position="3"/>
        <end position="261"/>
    </location>
</feature>
<dbReference type="AlphaFoldDB" id="A0A8T3VV11"/>
<dbReference type="CDD" id="cd07940">
    <property type="entry name" value="DRE_TIM_IPMS"/>
    <property type="match status" value="1"/>
</dbReference>
<dbReference type="SMART" id="SM00917">
    <property type="entry name" value="LeuA_dimer"/>
    <property type="match status" value="1"/>
</dbReference>
<dbReference type="InterPro" id="IPR002034">
    <property type="entry name" value="AIPM/Hcit_synth_CS"/>
</dbReference>
<dbReference type="PANTHER" id="PTHR42880">
    <property type="entry name" value="HOMOCITRATE SYNTHASE"/>
    <property type="match status" value="1"/>
</dbReference>
<comment type="caution">
    <text evidence="10">The sequence shown here is derived from an EMBL/GenBank/DDBJ whole genome shotgun (WGS) entry which is preliminary data.</text>
</comment>
<dbReference type="EMBL" id="SUTG01000012">
    <property type="protein sequence ID" value="MBE6512258.1"/>
    <property type="molecule type" value="Genomic_DNA"/>
</dbReference>
<dbReference type="Gene3D" id="3.30.160.270">
    <property type="match status" value="1"/>
</dbReference>
<dbReference type="SUPFAM" id="SSF51569">
    <property type="entry name" value="Aldolase"/>
    <property type="match status" value="1"/>
</dbReference>
<evidence type="ECO:0000256" key="5">
    <source>
        <dbReference type="ARBA" id="ARBA00022679"/>
    </source>
</evidence>
<dbReference type="PROSITE" id="PS00815">
    <property type="entry name" value="AIPM_HOMOCIT_SYNTH_1"/>
    <property type="match status" value="1"/>
</dbReference>
<dbReference type="PROSITE" id="PS00816">
    <property type="entry name" value="AIPM_HOMOCIT_SYNTH_2"/>
    <property type="match status" value="1"/>
</dbReference>
<dbReference type="PROSITE" id="PS50991">
    <property type="entry name" value="PYR_CT"/>
    <property type="match status" value="1"/>
</dbReference>
<dbReference type="GO" id="GO:0009098">
    <property type="term" value="P:L-leucine biosynthetic process"/>
    <property type="evidence" value="ECO:0007669"/>
    <property type="project" value="InterPro"/>
</dbReference>
<dbReference type="InterPro" id="IPR013785">
    <property type="entry name" value="Aldolase_TIM"/>
</dbReference>
<evidence type="ECO:0000259" key="9">
    <source>
        <dbReference type="PROSITE" id="PS50991"/>
    </source>
</evidence>
<comment type="pathway">
    <text evidence="7">Amino-acid biosynthesis; L-isoleucine biosynthesis; 2-oxobutanoate from pyruvate: step 1/3.</text>
</comment>
<gene>
    <name evidence="7" type="primary">cimA</name>
    <name evidence="10" type="ORF">E7Z75_03765</name>
</gene>